<evidence type="ECO:0000313" key="3">
    <source>
        <dbReference type="EMBL" id="MXP41500.1"/>
    </source>
</evidence>
<feature type="compositionally biased region" description="Polar residues" evidence="1">
    <location>
        <begin position="61"/>
        <end position="83"/>
    </location>
</feature>
<feature type="region of interest" description="Disordered" evidence="1">
    <location>
        <begin position="23"/>
        <end position="136"/>
    </location>
</feature>
<organism evidence="3 4">
    <name type="scientific">Croceibacterium soli</name>
    <dbReference type="NCBI Taxonomy" id="1739690"/>
    <lineage>
        <taxon>Bacteria</taxon>
        <taxon>Pseudomonadati</taxon>
        <taxon>Pseudomonadota</taxon>
        <taxon>Alphaproteobacteria</taxon>
        <taxon>Sphingomonadales</taxon>
        <taxon>Erythrobacteraceae</taxon>
        <taxon>Croceibacterium</taxon>
    </lineage>
</organism>
<feature type="chain" id="PRO_5026102218" description="DUF4148 domain-containing protein" evidence="2">
    <location>
        <begin position="21"/>
        <end position="136"/>
    </location>
</feature>
<dbReference type="AlphaFoldDB" id="A0A6I4UR86"/>
<evidence type="ECO:0000313" key="4">
    <source>
        <dbReference type="Proteomes" id="UP000469159"/>
    </source>
</evidence>
<name>A0A6I4UR86_9SPHN</name>
<accession>A0A6I4UR86</accession>
<dbReference type="OrthoDB" id="7597387at2"/>
<sequence length="136" mass="13916">MKITALLAAASIAFSGGALAQSRTADSAAGTPTDGDVAASTYGSGTSTPDSVAVSGGGQATAENGGTATSESRARFNNNNAHQRSVAAARDDDERARSTTMTRVRKDGEVSSRSMSIYKQRGEKPVIERDSSRSGN</sequence>
<comment type="caution">
    <text evidence="3">The sequence shown here is derived from an EMBL/GenBank/DDBJ whole genome shotgun (WGS) entry which is preliminary data.</text>
</comment>
<keyword evidence="2" id="KW-0732">Signal</keyword>
<feature type="signal peptide" evidence="2">
    <location>
        <begin position="1"/>
        <end position="20"/>
    </location>
</feature>
<dbReference type="RefSeq" id="WP_160746343.1">
    <property type="nucleotide sequence ID" value="NZ_WTYK01000003.1"/>
</dbReference>
<keyword evidence="4" id="KW-1185">Reference proteome</keyword>
<evidence type="ECO:0008006" key="5">
    <source>
        <dbReference type="Google" id="ProtNLM"/>
    </source>
</evidence>
<gene>
    <name evidence="3" type="ORF">GRI75_07565</name>
</gene>
<feature type="compositionally biased region" description="Polar residues" evidence="1">
    <location>
        <begin position="41"/>
        <end position="50"/>
    </location>
</feature>
<proteinExistence type="predicted"/>
<protein>
    <recommendedName>
        <fullName evidence="5">DUF4148 domain-containing protein</fullName>
    </recommendedName>
</protein>
<dbReference type="Proteomes" id="UP000469159">
    <property type="component" value="Unassembled WGS sequence"/>
</dbReference>
<evidence type="ECO:0000256" key="2">
    <source>
        <dbReference type="SAM" id="SignalP"/>
    </source>
</evidence>
<feature type="compositionally biased region" description="Basic and acidic residues" evidence="1">
    <location>
        <begin position="120"/>
        <end position="136"/>
    </location>
</feature>
<dbReference type="EMBL" id="WTYK01000003">
    <property type="protein sequence ID" value="MXP41500.1"/>
    <property type="molecule type" value="Genomic_DNA"/>
</dbReference>
<reference evidence="3 4" key="1">
    <citation type="submission" date="2019-12" db="EMBL/GenBank/DDBJ databases">
        <title>Genomic-based taxomic classification of the family Erythrobacteraceae.</title>
        <authorList>
            <person name="Xu L."/>
        </authorList>
    </citation>
    <scope>NUCLEOTIDE SEQUENCE [LARGE SCALE GENOMIC DNA]</scope>
    <source>
        <strain evidence="3 4">MCCC 1K02066</strain>
    </source>
</reference>
<evidence type="ECO:0000256" key="1">
    <source>
        <dbReference type="SAM" id="MobiDB-lite"/>
    </source>
</evidence>